<dbReference type="VEuPathDB" id="FungiDB:RhiirA1_483831"/>
<evidence type="ECO:0000313" key="3">
    <source>
        <dbReference type="Proteomes" id="UP000234323"/>
    </source>
</evidence>
<comment type="caution">
    <text evidence="2">The sequence shown here is derived from an EMBL/GenBank/DDBJ whole genome shotgun (WGS) entry which is preliminary data.</text>
</comment>
<feature type="compositionally biased region" description="Basic and acidic residues" evidence="1">
    <location>
        <begin position="74"/>
        <end position="89"/>
    </location>
</feature>
<keyword evidence="3" id="KW-1185">Reference proteome</keyword>
<feature type="region of interest" description="Disordered" evidence="1">
    <location>
        <begin position="23"/>
        <end position="110"/>
    </location>
</feature>
<gene>
    <name evidence="2" type="ORF">RhiirA4_473300</name>
</gene>
<proteinExistence type="predicted"/>
<organism evidence="2 3">
    <name type="scientific">Rhizophagus irregularis</name>
    <dbReference type="NCBI Taxonomy" id="588596"/>
    <lineage>
        <taxon>Eukaryota</taxon>
        <taxon>Fungi</taxon>
        <taxon>Fungi incertae sedis</taxon>
        <taxon>Mucoromycota</taxon>
        <taxon>Glomeromycotina</taxon>
        <taxon>Glomeromycetes</taxon>
        <taxon>Glomerales</taxon>
        <taxon>Glomeraceae</taxon>
        <taxon>Rhizophagus</taxon>
    </lineage>
</organism>
<protein>
    <submittedName>
        <fullName evidence="2">Uncharacterized protein</fullName>
    </submittedName>
</protein>
<dbReference type="AlphaFoldDB" id="A0A2I1H6F9"/>
<dbReference type="EMBL" id="LLXI01001615">
    <property type="protein sequence ID" value="PKY54470.1"/>
    <property type="molecule type" value="Genomic_DNA"/>
</dbReference>
<feature type="compositionally biased region" description="Basic residues" evidence="1">
    <location>
        <begin position="96"/>
        <end position="110"/>
    </location>
</feature>
<feature type="compositionally biased region" description="Acidic residues" evidence="1">
    <location>
        <begin position="64"/>
        <end position="73"/>
    </location>
</feature>
<dbReference type="Proteomes" id="UP000234323">
    <property type="component" value="Unassembled WGS sequence"/>
</dbReference>
<name>A0A2I1H6F9_9GLOM</name>
<evidence type="ECO:0000256" key="1">
    <source>
        <dbReference type="SAM" id="MobiDB-lite"/>
    </source>
</evidence>
<dbReference type="VEuPathDB" id="FungiDB:FUN_004663"/>
<feature type="compositionally biased region" description="Basic and acidic residues" evidence="1">
    <location>
        <begin position="23"/>
        <end position="40"/>
    </location>
</feature>
<reference evidence="2 3" key="1">
    <citation type="submission" date="2015-10" db="EMBL/GenBank/DDBJ databases">
        <title>Genome analyses suggest a sexual origin of heterokaryosis in a supposedly ancient asexual fungus.</title>
        <authorList>
            <person name="Ropars J."/>
            <person name="Sedzielewska K."/>
            <person name="Noel J."/>
            <person name="Charron P."/>
            <person name="Farinelli L."/>
            <person name="Marton T."/>
            <person name="Kruger M."/>
            <person name="Pelin A."/>
            <person name="Brachmann A."/>
            <person name="Corradi N."/>
        </authorList>
    </citation>
    <scope>NUCLEOTIDE SEQUENCE [LARGE SCALE GENOMIC DNA]</scope>
    <source>
        <strain evidence="2 3">A4</strain>
    </source>
</reference>
<sequence length="110" mass="12806">MAEDNDILSGYITLNDEFTQRLKDENRYQDSKEIGDKRPILESPSPPTRKPWLVEDVESTTSEKEDEEEDKEEEKEAGKDAEVNREIEKGSPNPKATKKKNKRKNKKKQK</sequence>
<accession>A0A2I1H6F9</accession>
<evidence type="ECO:0000313" key="2">
    <source>
        <dbReference type="EMBL" id="PKY54470.1"/>
    </source>
</evidence>